<dbReference type="AlphaFoldDB" id="A0AA51UI76"/>
<dbReference type="EMBL" id="CP133594">
    <property type="protein sequence ID" value="WMW22166.1"/>
    <property type="molecule type" value="Genomic_DNA"/>
</dbReference>
<dbReference type="GeneID" id="84230969"/>
<evidence type="ECO:0000313" key="2">
    <source>
        <dbReference type="EMBL" id="WMW22166.1"/>
    </source>
</evidence>
<dbReference type="Proteomes" id="UP001183006">
    <property type="component" value="Chromosome"/>
</dbReference>
<dbReference type="KEGG" id="mmav:RE476_12470"/>
<dbReference type="RefSeq" id="WP_309307960.1">
    <property type="nucleotide sequence ID" value="NZ_CP133594.1"/>
</dbReference>
<evidence type="ECO:0000313" key="3">
    <source>
        <dbReference type="Proteomes" id="UP001183006"/>
    </source>
</evidence>
<organism evidence="2 3">
    <name type="scientific">Methanolobus mangrovi</name>
    <dbReference type="NCBI Taxonomy" id="3072977"/>
    <lineage>
        <taxon>Archaea</taxon>
        <taxon>Methanobacteriati</taxon>
        <taxon>Methanobacteriota</taxon>
        <taxon>Stenosarchaea group</taxon>
        <taxon>Methanomicrobia</taxon>
        <taxon>Methanosarcinales</taxon>
        <taxon>Methanosarcinaceae</taxon>
        <taxon>Methanolobus</taxon>
    </lineage>
</organism>
<name>A0AA51UI76_9EURY</name>
<protein>
    <submittedName>
        <fullName evidence="2">Uncharacterized protein</fullName>
    </submittedName>
</protein>
<dbReference type="PROSITE" id="PS51257">
    <property type="entry name" value="PROKAR_LIPOPROTEIN"/>
    <property type="match status" value="1"/>
</dbReference>
<proteinExistence type="predicted"/>
<evidence type="ECO:0000256" key="1">
    <source>
        <dbReference type="SAM" id="Phobius"/>
    </source>
</evidence>
<keyword evidence="1" id="KW-1133">Transmembrane helix</keyword>
<reference evidence="2" key="1">
    <citation type="submission" date="2023-08" db="EMBL/GenBank/DDBJ databases">
        <title>Methanolobus mangrovi sp. nov. and Methanolobus sediminis sp. nov, two novel methylotrophic methanogens isolated from mangrove sediments in China.</title>
        <authorList>
            <person name="Zhou J."/>
        </authorList>
    </citation>
    <scope>NUCLEOTIDE SEQUENCE</scope>
    <source>
        <strain evidence="2">FTZ2</strain>
    </source>
</reference>
<keyword evidence="3" id="KW-1185">Reference proteome</keyword>
<keyword evidence="1" id="KW-0812">Transmembrane</keyword>
<accession>A0AA51UI76</accession>
<keyword evidence="1" id="KW-0472">Membrane</keyword>
<gene>
    <name evidence="2" type="ORF">RE476_12470</name>
</gene>
<sequence length="142" mass="15339">MEKSKAIVIIALAVVACAGIVGAYMLLGPEVGSQTINESQAIEIVQNNSDVAAYYSSHFKVEEWRVTSTSLVESAPNSTASDDEEIWKIEIMERSCACSGIKDLYVIEGYVSSSTGELLEVSTKSVLESQYEKKTCASTSCH</sequence>
<feature type="transmembrane region" description="Helical" evidence="1">
    <location>
        <begin position="7"/>
        <end position="27"/>
    </location>
</feature>